<dbReference type="InterPro" id="IPR029071">
    <property type="entry name" value="Ubiquitin-like_domsf"/>
</dbReference>
<name>A0A314Z4T8_PRUYE</name>
<dbReference type="GO" id="GO:0006914">
    <property type="term" value="P:autophagy"/>
    <property type="evidence" value="ECO:0007669"/>
    <property type="project" value="UniProtKB-KW"/>
</dbReference>
<feature type="region of interest" description="Disordered" evidence="12">
    <location>
        <begin position="61"/>
        <end position="92"/>
    </location>
</feature>
<organism evidence="13 14">
    <name type="scientific">Prunus yedoensis var. nudiflora</name>
    <dbReference type="NCBI Taxonomy" id="2094558"/>
    <lineage>
        <taxon>Eukaryota</taxon>
        <taxon>Viridiplantae</taxon>
        <taxon>Streptophyta</taxon>
        <taxon>Embryophyta</taxon>
        <taxon>Tracheophyta</taxon>
        <taxon>Spermatophyta</taxon>
        <taxon>Magnoliopsida</taxon>
        <taxon>eudicotyledons</taxon>
        <taxon>Gunneridae</taxon>
        <taxon>Pentapetalae</taxon>
        <taxon>rosids</taxon>
        <taxon>fabids</taxon>
        <taxon>Rosales</taxon>
        <taxon>Rosaceae</taxon>
        <taxon>Amygdaloideae</taxon>
        <taxon>Amygdaleae</taxon>
        <taxon>Prunus</taxon>
    </lineage>
</organism>
<evidence type="ECO:0000256" key="6">
    <source>
        <dbReference type="ARBA" id="ARBA00022786"/>
    </source>
</evidence>
<comment type="caution">
    <text evidence="13">The sequence shown here is derived from an EMBL/GenBank/DDBJ whole genome shotgun (WGS) entry which is preliminary data.</text>
</comment>
<evidence type="ECO:0000256" key="2">
    <source>
        <dbReference type="ARBA" id="ARBA00004245"/>
    </source>
</evidence>
<evidence type="ECO:0000256" key="8">
    <source>
        <dbReference type="ARBA" id="ARBA00023136"/>
    </source>
</evidence>
<evidence type="ECO:0000313" key="13">
    <source>
        <dbReference type="EMBL" id="PQQ12208.1"/>
    </source>
</evidence>
<dbReference type="GO" id="GO:0015031">
    <property type="term" value="P:protein transport"/>
    <property type="evidence" value="ECO:0007669"/>
    <property type="project" value="UniProtKB-KW"/>
</dbReference>
<keyword evidence="6" id="KW-0833">Ubl conjugation pathway</keyword>
<proteinExistence type="inferred from homology"/>
<keyword evidence="10" id="KW-0449">Lipoprotein</keyword>
<dbReference type="OrthoDB" id="6738456at2759"/>
<keyword evidence="7" id="KW-0653">Protein transport</keyword>
<evidence type="ECO:0000256" key="7">
    <source>
        <dbReference type="ARBA" id="ARBA00022927"/>
    </source>
</evidence>
<evidence type="ECO:0000256" key="10">
    <source>
        <dbReference type="ARBA" id="ARBA00023288"/>
    </source>
</evidence>
<evidence type="ECO:0000256" key="12">
    <source>
        <dbReference type="SAM" id="MobiDB-lite"/>
    </source>
</evidence>
<comment type="similarity">
    <text evidence="4 11">Belongs to the ATG8 family.</text>
</comment>
<evidence type="ECO:0000256" key="11">
    <source>
        <dbReference type="RuleBase" id="RU004384"/>
    </source>
</evidence>
<evidence type="ECO:0000256" key="1">
    <source>
        <dbReference type="ARBA" id="ARBA00003307"/>
    </source>
</evidence>
<sequence length="262" mass="30172">MSTPSNLEAAPQLAVMSVSENSLCGSFSMAESSFKKEYPQENSCSGSFTLRKRFCQLQISPDRSKAEENNQDPIPIVENSARSDIPDIEEKNSLEKRRKNSFYVSTRPIRTLDPWNRRNANAVMEKAAILIASTNTPARYKETWRNILNKYKQRIILDAEQLRENHPNCIPDARSDIPDIDTKKFLVYGDMSLREFVFFIHSMAWVSTEKPIFFYFRNTKPPIGALMSTIDEENKMKMDFFTSPTVEKRGVDPMKSRMILTC</sequence>
<evidence type="ECO:0000256" key="3">
    <source>
        <dbReference type="ARBA" id="ARBA00004370"/>
    </source>
</evidence>
<comment type="subcellular location">
    <subcellularLocation>
        <location evidence="2">Cytoplasm</location>
        <location evidence="2">Cytoskeleton</location>
    </subcellularLocation>
    <subcellularLocation>
        <location evidence="3">Membrane</location>
    </subcellularLocation>
</comment>
<dbReference type="EMBL" id="PJQY01000368">
    <property type="protein sequence ID" value="PQQ12208.1"/>
    <property type="molecule type" value="Genomic_DNA"/>
</dbReference>
<keyword evidence="9" id="KW-0963">Cytoplasm</keyword>
<dbReference type="SUPFAM" id="SSF54236">
    <property type="entry name" value="Ubiquitin-like"/>
    <property type="match status" value="1"/>
</dbReference>
<keyword evidence="7" id="KW-0813">Transport</keyword>
<keyword evidence="8" id="KW-0472">Membrane</keyword>
<reference evidence="13 14" key="1">
    <citation type="submission" date="2018-02" db="EMBL/GenBank/DDBJ databases">
        <title>Draft genome of wild Prunus yedoensis var. nudiflora.</title>
        <authorList>
            <person name="Baek S."/>
            <person name="Kim J.-H."/>
            <person name="Choi K."/>
            <person name="Kim G.-B."/>
            <person name="Cho A."/>
            <person name="Jang H."/>
            <person name="Shin C.-H."/>
            <person name="Yu H.-J."/>
            <person name="Mun J.-H."/>
        </authorList>
    </citation>
    <scope>NUCLEOTIDE SEQUENCE [LARGE SCALE GENOMIC DNA]</scope>
    <source>
        <strain evidence="14">cv. Jeju island</strain>
        <tissue evidence="13">Leaf</tissue>
    </source>
</reference>
<accession>A0A314Z4T8</accession>
<dbReference type="GO" id="GO:0005776">
    <property type="term" value="C:autophagosome"/>
    <property type="evidence" value="ECO:0007669"/>
    <property type="project" value="UniProtKB-ARBA"/>
</dbReference>
<evidence type="ECO:0000256" key="5">
    <source>
        <dbReference type="ARBA" id="ARBA00022701"/>
    </source>
</evidence>
<dbReference type="PANTHER" id="PTHR10969">
    <property type="entry name" value="MICROTUBULE-ASSOCIATED PROTEINS 1A/1B LIGHT CHAIN 3-RELATED"/>
    <property type="match status" value="1"/>
</dbReference>
<dbReference type="GO" id="GO:0005874">
    <property type="term" value="C:microtubule"/>
    <property type="evidence" value="ECO:0007669"/>
    <property type="project" value="UniProtKB-KW"/>
</dbReference>
<keyword evidence="14" id="KW-1185">Reference proteome</keyword>
<keyword evidence="9" id="KW-0206">Cytoskeleton</keyword>
<keyword evidence="5" id="KW-0493">Microtubule</keyword>
<keyword evidence="11" id="KW-0072">Autophagy</keyword>
<dbReference type="Proteomes" id="UP000250321">
    <property type="component" value="Unassembled WGS sequence"/>
</dbReference>
<evidence type="ECO:0000313" key="14">
    <source>
        <dbReference type="Proteomes" id="UP000250321"/>
    </source>
</evidence>
<dbReference type="GO" id="GO:0016020">
    <property type="term" value="C:membrane"/>
    <property type="evidence" value="ECO:0007669"/>
    <property type="project" value="UniProtKB-SubCell"/>
</dbReference>
<dbReference type="STRING" id="2094558.A0A314Z4T8"/>
<gene>
    <name evidence="13" type="ORF">Pyn_00249</name>
</gene>
<evidence type="ECO:0000256" key="4">
    <source>
        <dbReference type="ARBA" id="ARBA00007293"/>
    </source>
</evidence>
<dbReference type="AlphaFoldDB" id="A0A314Z4T8"/>
<dbReference type="Gene3D" id="3.10.20.90">
    <property type="entry name" value="Phosphatidylinositol 3-kinase Catalytic Subunit, Chain A, domain 1"/>
    <property type="match status" value="1"/>
</dbReference>
<evidence type="ECO:0000256" key="9">
    <source>
        <dbReference type="ARBA" id="ARBA00023212"/>
    </source>
</evidence>
<dbReference type="Pfam" id="PF02991">
    <property type="entry name" value="ATG8"/>
    <property type="match status" value="1"/>
</dbReference>
<dbReference type="InterPro" id="IPR004241">
    <property type="entry name" value="Atg8-like"/>
</dbReference>
<protein>
    <recommendedName>
        <fullName evidence="11">Autophagy-related protein</fullName>
    </recommendedName>
</protein>
<comment type="function">
    <text evidence="1">Ubiquitin-like modifier involved in autophagosomes formation. May mediate the delivery of the autophagosomes to the vacuole via the microtubule cytoskeleton.</text>
</comment>